<evidence type="ECO:0000313" key="5">
    <source>
        <dbReference type="Proteomes" id="UP000294886"/>
    </source>
</evidence>
<keyword evidence="2" id="KW-0812">Transmembrane</keyword>
<proteinExistence type="predicted"/>
<comment type="caution">
    <text evidence="4">The sequence shown here is derived from an EMBL/GenBank/DDBJ whole genome shotgun (WGS) entry which is preliminary data.</text>
</comment>
<name>A0A4R2K804_9THEO</name>
<gene>
    <name evidence="4" type="ORF">EV203_104124</name>
</gene>
<dbReference type="FunFam" id="2.70.70.10:FF:000006">
    <property type="entry name" value="M23 family peptidase"/>
    <property type="match status" value="1"/>
</dbReference>
<keyword evidence="2" id="KW-1133">Transmembrane helix</keyword>
<organism evidence="4 5">
    <name type="scientific">Caldanaerobacter subterraneus</name>
    <dbReference type="NCBI Taxonomy" id="911092"/>
    <lineage>
        <taxon>Bacteria</taxon>
        <taxon>Bacillati</taxon>
        <taxon>Bacillota</taxon>
        <taxon>Clostridia</taxon>
        <taxon>Thermoanaerobacterales</taxon>
        <taxon>Thermoanaerobacteraceae</taxon>
        <taxon>Caldanaerobacter</taxon>
    </lineage>
</organism>
<dbReference type="GO" id="GO:0004222">
    <property type="term" value="F:metalloendopeptidase activity"/>
    <property type="evidence" value="ECO:0007669"/>
    <property type="project" value="TreeGrafter"/>
</dbReference>
<dbReference type="InterPro" id="IPR016047">
    <property type="entry name" value="M23ase_b-sheet_dom"/>
</dbReference>
<evidence type="ECO:0000256" key="2">
    <source>
        <dbReference type="SAM" id="Phobius"/>
    </source>
</evidence>
<dbReference type="Proteomes" id="UP000294886">
    <property type="component" value="Unassembled WGS sequence"/>
</dbReference>
<sequence length="317" mass="35045">MDIEYIFVHFFGVGVKMTKKRQKYINIMVIPDSNRQIKTIKLSIPLLKAVSTVAVALILTATISLVYFSKTTAHLYTVILEKDRQIAQLTQIKEEQDRKIAALNKNAQMVNEKIKNLTELEEKIRRMVGLASPTTSRGNVTRTLPSDSTISYDNQTTTELLLEIDQKTEDFKDLISKVEARLNYLAALPSAYPVYGTITSPFGMRKNPFGYGYEFHPGIDISVHIGTPVKAAGKGVVVYAGWLAGYGKAVIIDHGYGIESVYGHNSQILVKVGQTVNRGDVIAKSGNTGRSTGPHVHFEIRVNGSPVNPMKYLAKGN</sequence>
<reference evidence="4 5" key="1">
    <citation type="submission" date="2019-03" db="EMBL/GenBank/DDBJ databases">
        <title>Genomic Encyclopedia of Type Strains, Phase IV (KMG-IV): sequencing the most valuable type-strain genomes for metagenomic binning, comparative biology and taxonomic classification.</title>
        <authorList>
            <person name="Goeker M."/>
        </authorList>
    </citation>
    <scope>NUCLEOTIDE SEQUENCE [LARGE SCALE GENOMIC DNA]</scope>
    <source>
        <strain evidence="4 5">DSM 13054</strain>
    </source>
</reference>
<dbReference type="Pfam" id="PF01551">
    <property type="entry name" value="Peptidase_M23"/>
    <property type="match status" value="1"/>
</dbReference>
<dbReference type="InterPro" id="IPR011055">
    <property type="entry name" value="Dup_hybrid_motif"/>
</dbReference>
<keyword evidence="2" id="KW-0472">Membrane</keyword>
<protein>
    <submittedName>
        <fullName evidence="4">Murein DD-endopeptidase MepM/ murein hydrolase activator NlpD</fullName>
    </submittedName>
</protein>
<dbReference type="Gene3D" id="2.70.70.10">
    <property type="entry name" value="Glucose Permease (Domain IIA)"/>
    <property type="match status" value="1"/>
</dbReference>
<dbReference type="EMBL" id="SLWU01000004">
    <property type="protein sequence ID" value="TCO68037.1"/>
    <property type="molecule type" value="Genomic_DNA"/>
</dbReference>
<evidence type="ECO:0000259" key="3">
    <source>
        <dbReference type="Pfam" id="PF01551"/>
    </source>
</evidence>
<dbReference type="SUPFAM" id="SSF51261">
    <property type="entry name" value="Duplicated hybrid motif"/>
    <property type="match status" value="1"/>
</dbReference>
<dbReference type="AlphaFoldDB" id="A0A4R2K804"/>
<keyword evidence="1" id="KW-0175">Coiled coil</keyword>
<accession>A0A4R2K804</accession>
<feature type="domain" description="M23ase beta-sheet core" evidence="3">
    <location>
        <begin position="215"/>
        <end position="309"/>
    </location>
</feature>
<feature type="coiled-coil region" evidence="1">
    <location>
        <begin position="86"/>
        <end position="123"/>
    </location>
</feature>
<evidence type="ECO:0000256" key="1">
    <source>
        <dbReference type="SAM" id="Coils"/>
    </source>
</evidence>
<dbReference type="InterPro" id="IPR050570">
    <property type="entry name" value="Cell_wall_metabolism_enzyme"/>
</dbReference>
<evidence type="ECO:0000313" key="4">
    <source>
        <dbReference type="EMBL" id="TCO68037.1"/>
    </source>
</evidence>
<keyword evidence="4" id="KW-0378">Hydrolase</keyword>
<dbReference type="PANTHER" id="PTHR21666">
    <property type="entry name" value="PEPTIDASE-RELATED"/>
    <property type="match status" value="1"/>
</dbReference>
<feature type="transmembrane region" description="Helical" evidence="2">
    <location>
        <begin position="46"/>
        <end position="68"/>
    </location>
</feature>
<dbReference type="PANTHER" id="PTHR21666:SF286">
    <property type="entry name" value="LIPOPROTEIN NLPD"/>
    <property type="match status" value="1"/>
</dbReference>
<dbReference type="CDD" id="cd12797">
    <property type="entry name" value="M23_peptidase"/>
    <property type="match status" value="1"/>
</dbReference>